<keyword evidence="2" id="KW-1185">Reference proteome</keyword>
<organism evidence="1 2">
    <name type="scientific">Candidatus Magnetobacterium bavaricum</name>
    <dbReference type="NCBI Taxonomy" id="29290"/>
    <lineage>
        <taxon>Bacteria</taxon>
        <taxon>Pseudomonadati</taxon>
        <taxon>Nitrospirota</taxon>
        <taxon>Thermodesulfovibrionia</taxon>
        <taxon>Thermodesulfovibrionales</taxon>
        <taxon>Candidatus Magnetobacteriaceae</taxon>
        <taxon>Candidatus Magnetobacterium</taxon>
    </lineage>
</organism>
<comment type="caution">
    <text evidence="1">The sequence shown here is derived from an EMBL/GenBank/DDBJ whole genome shotgun (WGS) entry which is preliminary data.</text>
</comment>
<dbReference type="EMBL" id="LACI01001131">
    <property type="protein sequence ID" value="KJU85185.1"/>
    <property type="molecule type" value="Genomic_DNA"/>
</dbReference>
<proteinExistence type="predicted"/>
<sequence>MAKNDIVDLLLKKPAGIIVACNIVKSLHEKLIDKNEVEEFMGNAIDAFMEDRVKTTKALVTQLSDVASGIRPIGGKRRPFFFACVNQGNIGKKKISTILTVSTLKKRLILDPDLDLAHNAFVSYADPLDPSLEDAIDNLNGRPYIYRPNAKLGGNPNRPLFWITPSKNIKKKRLRYRTYTALGNTIRDLLGLVHYKKGVPLVEIRIPGERLRGLQHASPTFADAGEHRRFKVYPDSSRARKKSGWGWTVNLEQFHSGSPGIDGVEERVVESTCLCANLEPELQYCGFTDTIRGNTAKDDDIAFANRLLSDVNRLGLTPLDNELLGLFP</sequence>
<gene>
    <name evidence="1" type="ORF">MBAV_002623</name>
</gene>
<dbReference type="AlphaFoldDB" id="A0A0F3GT84"/>
<dbReference type="Proteomes" id="UP000033423">
    <property type="component" value="Unassembled WGS sequence"/>
</dbReference>
<evidence type="ECO:0000313" key="1">
    <source>
        <dbReference type="EMBL" id="KJU85185.1"/>
    </source>
</evidence>
<accession>A0A0F3GT84</accession>
<protein>
    <submittedName>
        <fullName evidence="1">Uncharacterized protein</fullName>
    </submittedName>
</protein>
<name>A0A0F3GT84_9BACT</name>
<reference evidence="1 2" key="1">
    <citation type="submission" date="2015-02" db="EMBL/GenBank/DDBJ databases">
        <title>Single-cell genomics of uncultivated deep-branching MTB reveals a conserved set of magnetosome genes.</title>
        <authorList>
            <person name="Kolinko S."/>
            <person name="Richter M."/>
            <person name="Glockner F.O."/>
            <person name="Brachmann A."/>
            <person name="Schuler D."/>
        </authorList>
    </citation>
    <scope>NUCLEOTIDE SEQUENCE [LARGE SCALE GENOMIC DNA]</scope>
    <source>
        <strain evidence="1">TM-1</strain>
    </source>
</reference>
<evidence type="ECO:0000313" key="2">
    <source>
        <dbReference type="Proteomes" id="UP000033423"/>
    </source>
</evidence>